<gene>
    <name evidence="2" type="ORF">G6045_07060</name>
</gene>
<dbReference type="GO" id="GO:0008967">
    <property type="term" value="F:phosphoglycolate phosphatase activity"/>
    <property type="evidence" value="ECO:0007669"/>
    <property type="project" value="TreeGrafter"/>
</dbReference>
<evidence type="ECO:0000256" key="1">
    <source>
        <dbReference type="SAM" id="MobiDB-lite"/>
    </source>
</evidence>
<organism evidence="2 3">
    <name type="scientific">Streptomyces mesophilus</name>
    <dbReference type="NCBI Taxonomy" id="1775132"/>
    <lineage>
        <taxon>Bacteria</taxon>
        <taxon>Bacillati</taxon>
        <taxon>Actinomycetota</taxon>
        <taxon>Actinomycetes</taxon>
        <taxon>Kitasatosporales</taxon>
        <taxon>Streptomycetaceae</taxon>
        <taxon>Streptomyces</taxon>
    </lineage>
</organism>
<proteinExistence type="predicted"/>
<dbReference type="SUPFAM" id="SSF56784">
    <property type="entry name" value="HAD-like"/>
    <property type="match status" value="1"/>
</dbReference>
<dbReference type="InterPro" id="IPR023214">
    <property type="entry name" value="HAD_sf"/>
</dbReference>
<dbReference type="SFLD" id="SFLDS00003">
    <property type="entry name" value="Haloacid_Dehalogenase"/>
    <property type="match status" value="1"/>
</dbReference>
<sequence length="353" mass="37011">MKRAALFDVDGTLVDTNYLHTTAWAEALRQCGHHIPMAAVHRAIGLPSVDLIEHLTGKTPDDETKTQLSAAHKALYAPYFERLHAFHDAARLLRTLAGKGWVIVLVTSASGEELEALRRAIDADDVIAQTASADDVDEGKPAPDPVHKALGLVGAPAEGSVFVGDSVWDVRAAGQAGIPCVALLSGGIPRAELEEAGAAVVYQDTADLLDRLDESPLRVREDQLNESPSGAREESTVSGQDETVGEQDETPEAVPDDNLETGLGQGGDDTDGPEHPVPGGELPQGPGERAEAVPRDLPDQQAREGDPWDLHEPGTSSEDDAAPGPGDSGTDSGEEAGPEGAQSEQPKPDEPSA</sequence>
<accession>A0A6G4XF24</accession>
<keyword evidence="3" id="KW-1185">Reference proteome</keyword>
<dbReference type="Pfam" id="PF00702">
    <property type="entry name" value="Hydrolase"/>
    <property type="match status" value="1"/>
</dbReference>
<evidence type="ECO:0000313" key="3">
    <source>
        <dbReference type="Proteomes" id="UP000481109"/>
    </source>
</evidence>
<feature type="region of interest" description="Disordered" evidence="1">
    <location>
        <begin position="218"/>
        <end position="353"/>
    </location>
</feature>
<dbReference type="AlphaFoldDB" id="A0A6G4XF24"/>
<evidence type="ECO:0000313" key="2">
    <source>
        <dbReference type="EMBL" id="NGO75437.1"/>
    </source>
</evidence>
<dbReference type="SFLD" id="SFLDG01129">
    <property type="entry name" value="C1.5:_HAD__Beta-PGM__Phosphata"/>
    <property type="match status" value="1"/>
</dbReference>
<dbReference type="GO" id="GO:0005829">
    <property type="term" value="C:cytosol"/>
    <property type="evidence" value="ECO:0007669"/>
    <property type="project" value="TreeGrafter"/>
</dbReference>
<dbReference type="PANTHER" id="PTHR43434:SF16">
    <property type="entry name" value="BLL8046 PROTEIN"/>
    <property type="match status" value="1"/>
</dbReference>
<dbReference type="SFLD" id="SFLDG01135">
    <property type="entry name" value="C1.5.6:_HAD__Beta-PGM__Phospha"/>
    <property type="match status" value="1"/>
</dbReference>
<dbReference type="InterPro" id="IPR023198">
    <property type="entry name" value="PGP-like_dom2"/>
</dbReference>
<dbReference type="PANTHER" id="PTHR43434">
    <property type="entry name" value="PHOSPHOGLYCOLATE PHOSPHATASE"/>
    <property type="match status" value="1"/>
</dbReference>
<keyword evidence="2" id="KW-0378">Hydrolase</keyword>
<dbReference type="InterPro" id="IPR036412">
    <property type="entry name" value="HAD-like_sf"/>
</dbReference>
<comment type="caution">
    <text evidence="2">The sequence shown here is derived from an EMBL/GenBank/DDBJ whole genome shotgun (WGS) entry which is preliminary data.</text>
</comment>
<dbReference type="EMBL" id="JAAKZW010000014">
    <property type="protein sequence ID" value="NGO75437.1"/>
    <property type="molecule type" value="Genomic_DNA"/>
</dbReference>
<reference evidence="2 3" key="1">
    <citation type="submission" date="2020-02" db="EMBL/GenBank/DDBJ databases">
        <title>Whole-genome analyses of novel actinobacteria.</title>
        <authorList>
            <person name="Sahin N."/>
            <person name="Tokatli A."/>
        </authorList>
    </citation>
    <scope>NUCLEOTIDE SEQUENCE [LARGE SCALE GENOMIC DNA]</scope>
    <source>
        <strain evidence="2 3">YC504</strain>
    </source>
</reference>
<feature type="compositionally biased region" description="Acidic residues" evidence="1">
    <location>
        <begin position="243"/>
        <end position="259"/>
    </location>
</feature>
<dbReference type="Gene3D" id="3.40.50.1000">
    <property type="entry name" value="HAD superfamily/HAD-like"/>
    <property type="match status" value="1"/>
</dbReference>
<dbReference type="Gene3D" id="1.10.150.240">
    <property type="entry name" value="Putative phosphatase, domain 2"/>
    <property type="match status" value="1"/>
</dbReference>
<dbReference type="GO" id="GO:0006281">
    <property type="term" value="P:DNA repair"/>
    <property type="evidence" value="ECO:0007669"/>
    <property type="project" value="TreeGrafter"/>
</dbReference>
<dbReference type="InterPro" id="IPR050155">
    <property type="entry name" value="HAD-like_hydrolase_sf"/>
</dbReference>
<protein>
    <submittedName>
        <fullName evidence="2">HAD hydrolase-like protein</fullName>
    </submittedName>
</protein>
<feature type="compositionally biased region" description="Basic and acidic residues" evidence="1">
    <location>
        <begin position="288"/>
        <end position="312"/>
    </location>
</feature>
<name>A0A6G4XF24_9ACTN</name>
<dbReference type="Proteomes" id="UP000481109">
    <property type="component" value="Unassembled WGS sequence"/>
</dbReference>